<sequence length="10" mass="1200">MGWRKLAPLK</sequence>
<dbReference type="EMBL" id="GGEC01076541">
    <property type="protein sequence ID" value="MBX57025.1"/>
    <property type="molecule type" value="Transcribed_RNA"/>
</dbReference>
<name>A0A2P2PQN6_RHIMU</name>
<proteinExistence type="predicted"/>
<reference evidence="1" key="1">
    <citation type="submission" date="2018-02" db="EMBL/GenBank/DDBJ databases">
        <title>Rhizophora mucronata_Transcriptome.</title>
        <authorList>
            <person name="Meera S.P."/>
            <person name="Sreeshan A."/>
            <person name="Augustine A."/>
        </authorList>
    </citation>
    <scope>NUCLEOTIDE SEQUENCE</scope>
    <source>
        <tissue evidence="1">Leaf</tissue>
    </source>
</reference>
<protein>
    <submittedName>
        <fullName evidence="1">Uncharacterized protein</fullName>
    </submittedName>
</protein>
<organism evidence="1">
    <name type="scientific">Rhizophora mucronata</name>
    <name type="common">Asiatic mangrove</name>
    <dbReference type="NCBI Taxonomy" id="61149"/>
    <lineage>
        <taxon>Eukaryota</taxon>
        <taxon>Viridiplantae</taxon>
        <taxon>Streptophyta</taxon>
        <taxon>Embryophyta</taxon>
        <taxon>Tracheophyta</taxon>
        <taxon>Spermatophyta</taxon>
        <taxon>Magnoliopsida</taxon>
        <taxon>eudicotyledons</taxon>
        <taxon>Gunneridae</taxon>
        <taxon>Pentapetalae</taxon>
        <taxon>rosids</taxon>
        <taxon>fabids</taxon>
        <taxon>Malpighiales</taxon>
        <taxon>Rhizophoraceae</taxon>
        <taxon>Rhizophora</taxon>
    </lineage>
</organism>
<accession>A0A2P2PQN6</accession>
<evidence type="ECO:0000313" key="1">
    <source>
        <dbReference type="EMBL" id="MBX57025.1"/>
    </source>
</evidence>